<dbReference type="InterPro" id="IPR029069">
    <property type="entry name" value="HotDog_dom_sf"/>
</dbReference>
<name>A0A7W8Y8M0_9MICC</name>
<dbReference type="InterPro" id="IPR006683">
    <property type="entry name" value="Thioestr_dom"/>
</dbReference>
<comment type="similarity">
    <text evidence="1">Belongs to the thioesterase PaaI family.</text>
</comment>
<gene>
    <name evidence="4" type="ORF">BKA12_000028</name>
</gene>
<dbReference type="InterPro" id="IPR039298">
    <property type="entry name" value="ACOT13"/>
</dbReference>
<evidence type="ECO:0000256" key="2">
    <source>
        <dbReference type="ARBA" id="ARBA00022801"/>
    </source>
</evidence>
<evidence type="ECO:0000313" key="5">
    <source>
        <dbReference type="Proteomes" id="UP000523863"/>
    </source>
</evidence>
<dbReference type="Pfam" id="PF03061">
    <property type="entry name" value="4HBT"/>
    <property type="match status" value="1"/>
</dbReference>
<feature type="domain" description="Thioesterase" evidence="3">
    <location>
        <begin position="78"/>
        <end position="154"/>
    </location>
</feature>
<dbReference type="PANTHER" id="PTHR21660:SF1">
    <property type="entry name" value="ACYL-COENZYME A THIOESTERASE 13"/>
    <property type="match status" value="1"/>
</dbReference>
<keyword evidence="2" id="KW-0378">Hydrolase</keyword>
<sequence>MHENSQTDVHETDLNAASVALKATRVTMDGLTYLQHVISGEIPQSPFNDLIGVRLVHAEAGRVELAVDLRADHFNKIGTGHGGFVSTLCDNACGMAVDSVSPAGAAWTSLDLQVRFLKAITPATSPLKIVGTVIRAGRKVAVTQAEVFSAKGDLLTTCTSSLYALTSNGATSS</sequence>
<dbReference type="EMBL" id="JACHBL010000001">
    <property type="protein sequence ID" value="MBB5596948.1"/>
    <property type="molecule type" value="Genomic_DNA"/>
</dbReference>
<dbReference type="PANTHER" id="PTHR21660">
    <property type="entry name" value="THIOESTERASE SUPERFAMILY MEMBER-RELATED"/>
    <property type="match status" value="1"/>
</dbReference>
<dbReference type="Gene3D" id="3.10.129.10">
    <property type="entry name" value="Hotdog Thioesterase"/>
    <property type="match status" value="1"/>
</dbReference>
<reference evidence="4 5" key="1">
    <citation type="submission" date="2020-08" db="EMBL/GenBank/DDBJ databases">
        <title>Sequencing the genomes of 1000 actinobacteria strains.</title>
        <authorList>
            <person name="Klenk H.-P."/>
        </authorList>
    </citation>
    <scope>NUCLEOTIDE SEQUENCE [LARGE SCALE GENOMIC DNA]</scope>
    <source>
        <strain evidence="4 5">DSM 23694</strain>
    </source>
</reference>
<accession>A0A7W8Y8M0</accession>
<dbReference type="GO" id="GO:0047617">
    <property type="term" value="F:fatty acyl-CoA hydrolase activity"/>
    <property type="evidence" value="ECO:0007669"/>
    <property type="project" value="InterPro"/>
</dbReference>
<organism evidence="4 5">
    <name type="scientific">Neomicrococcus lactis</name>
    <dbReference type="NCBI Taxonomy" id="732241"/>
    <lineage>
        <taxon>Bacteria</taxon>
        <taxon>Bacillati</taxon>
        <taxon>Actinomycetota</taxon>
        <taxon>Actinomycetes</taxon>
        <taxon>Micrococcales</taxon>
        <taxon>Micrococcaceae</taxon>
        <taxon>Neomicrococcus</taxon>
    </lineage>
</organism>
<keyword evidence="5" id="KW-1185">Reference proteome</keyword>
<evidence type="ECO:0000259" key="3">
    <source>
        <dbReference type="Pfam" id="PF03061"/>
    </source>
</evidence>
<evidence type="ECO:0000256" key="1">
    <source>
        <dbReference type="ARBA" id="ARBA00008324"/>
    </source>
</evidence>
<dbReference type="SUPFAM" id="SSF54637">
    <property type="entry name" value="Thioesterase/thiol ester dehydrase-isomerase"/>
    <property type="match status" value="1"/>
</dbReference>
<dbReference type="NCBIfam" id="TIGR00369">
    <property type="entry name" value="unchar_dom_1"/>
    <property type="match status" value="1"/>
</dbReference>
<evidence type="ECO:0000313" key="4">
    <source>
        <dbReference type="EMBL" id="MBB5596948.1"/>
    </source>
</evidence>
<dbReference type="Proteomes" id="UP000523863">
    <property type="component" value="Unassembled WGS sequence"/>
</dbReference>
<dbReference type="AlphaFoldDB" id="A0A7W8Y8M0"/>
<proteinExistence type="inferred from homology"/>
<dbReference type="CDD" id="cd03443">
    <property type="entry name" value="PaaI_thioesterase"/>
    <property type="match status" value="1"/>
</dbReference>
<protein>
    <submittedName>
        <fullName evidence="4">Uncharacterized protein (TIGR00369 family)</fullName>
    </submittedName>
</protein>
<comment type="caution">
    <text evidence="4">The sequence shown here is derived from an EMBL/GenBank/DDBJ whole genome shotgun (WGS) entry which is preliminary data.</text>
</comment>
<dbReference type="InterPro" id="IPR003736">
    <property type="entry name" value="PAAI_dom"/>
</dbReference>